<dbReference type="InterPro" id="IPR018201">
    <property type="entry name" value="Ketoacyl_synth_AS"/>
</dbReference>
<keyword evidence="6" id="KW-0511">Multifunctional enzyme</keyword>
<evidence type="ECO:0000256" key="5">
    <source>
        <dbReference type="ARBA" id="ARBA00023194"/>
    </source>
</evidence>
<evidence type="ECO:0000256" key="2">
    <source>
        <dbReference type="ARBA" id="ARBA00022450"/>
    </source>
</evidence>
<evidence type="ECO:0000256" key="1">
    <source>
        <dbReference type="ARBA" id="ARBA00001957"/>
    </source>
</evidence>
<dbReference type="PANTHER" id="PTHR43775:SF51">
    <property type="entry name" value="INACTIVE PHENOLPHTHIOCEROL SYNTHESIS POLYKETIDE SYNTHASE TYPE I PKS1-RELATED"/>
    <property type="match status" value="1"/>
</dbReference>
<dbReference type="InterPro" id="IPR020841">
    <property type="entry name" value="PKS_Beta-ketoAc_synthase_dom"/>
</dbReference>
<dbReference type="PROSITE" id="PS52004">
    <property type="entry name" value="KS3_2"/>
    <property type="match status" value="1"/>
</dbReference>
<keyword evidence="13" id="KW-1185">Reference proteome</keyword>
<accession>A0ABV5TTL9</accession>
<dbReference type="InterPro" id="IPR049552">
    <property type="entry name" value="PKS_DH_N"/>
</dbReference>
<evidence type="ECO:0000256" key="7">
    <source>
        <dbReference type="ARBA" id="ARBA00023315"/>
    </source>
</evidence>
<reference evidence="12 13" key="1">
    <citation type="submission" date="2024-09" db="EMBL/GenBank/DDBJ databases">
        <authorList>
            <person name="Sun Q."/>
            <person name="Mori K."/>
        </authorList>
    </citation>
    <scope>NUCLEOTIDE SEQUENCE [LARGE SCALE GENOMIC DNA]</scope>
    <source>
        <strain evidence="12 13">JCM 3028</strain>
    </source>
</reference>
<comment type="caution">
    <text evidence="12">The sequence shown here is derived from an EMBL/GenBank/DDBJ whole genome shotgun (WGS) entry which is preliminary data.</text>
</comment>
<dbReference type="InterPro" id="IPR036291">
    <property type="entry name" value="NAD(P)-bd_dom_sf"/>
</dbReference>
<dbReference type="Pfam" id="PF14765">
    <property type="entry name" value="PS-DH"/>
    <property type="match status" value="1"/>
</dbReference>
<dbReference type="InterPro" id="IPR042104">
    <property type="entry name" value="PKS_dehydratase_sf"/>
</dbReference>
<feature type="active site" description="Proton acceptor; for dehydratase activity" evidence="8">
    <location>
        <position position="983"/>
    </location>
</feature>
<evidence type="ECO:0000259" key="10">
    <source>
        <dbReference type="PROSITE" id="PS52004"/>
    </source>
</evidence>
<dbReference type="Gene3D" id="3.40.366.10">
    <property type="entry name" value="Malonyl-Coenzyme A Acyl Carrier Protein, domain 2"/>
    <property type="match status" value="1"/>
</dbReference>
<dbReference type="CDD" id="cd00833">
    <property type="entry name" value="PKS"/>
    <property type="match status" value="1"/>
</dbReference>
<feature type="non-terminal residue" evidence="12">
    <location>
        <position position="1544"/>
    </location>
</feature>
<proteinExistence type="predicted"/>
<dbReference type="Gene3D" id="3.90.180.10">
    <property type="entry name" value="Medium-chain alcohol dehydrogenases, catalytic domain"/>
    <property type="match status" value="1"/>
</dbReference>
<feature type="domain" description="PKS/mFAS DH" evidence="11">
    <location>
        <begin position="951"/>
        <end position="1245"/>
    </location>
</feature>
<dbReference type="InterPro" id="IPR014030">
    <property type="entry name" value="Ketoacyl_synth_N"/>
</dbReference>
<dbReference type="Gene3D" id="3.30.70.3290">
    <property type="match status" value="1"/>
</dbReference>
<gene>
    <name evidence="12" type="ORF">ACFFRH_43615</name>
</gene>
<dbReference type="InterPro" id="IPR016036">
    <property type="entry name" value="Malonyl_transacylase_ACP-bd"/>
</dbReference>
<evidence type="ECO:0000256" key="4">
    <source>
        <dbReference type="ARBA" id="ARBA00022679"/>
    </source>
</evidence>
<dbReference type="Gene3D" id="3.40.47.10">
    <property type="match status" value="1"/>
</dbReference>
<feature type="region of interest" description="Disordered" evidence="9">
    <location>
        <begin position="1038"/>
        <end position="1072"/>
    </location>
</feature>
<dbReference type="SUPFAM" id="SSF53901">
    <property type="entry name" value="Thiolase-like"/>
    <property type="match status" value="1"/>
</dbReference>
<dbReference type="InterPro" id="IPR050091">
    <property type="entry name" value="PKS_NRPS_Biosynth_Enz"/>
</dbReference>
<dbReference type="Pfam" id="PF22953">
    <property type="entry name" value="SpnB_Rossmann"/>
    <property type="match status" value="1"/>
</dbReference>
<keyword evidence="4" id="KW-0808">Transferase</keyword>
<keyword evidence="2" id="KW-0596">Phosphopantetheine</keyword>
<dbReference type="InterPro" id="IPR049900">
    <property type="entry name" value="PKS_mFAS_DH"/>
</dbReference>
<keyword evidence="5" id="KW-0045">Antibiotic biosynthesis</keyword>
<dbReference type="InterPro" id="IPR011032">
    <property type="entry name" value="GroES-like_sf"/>
</dbReference>
<feature type="region of interest" description="C-terminal hotdog fold" evidence="8">
    <location>
        <begin position="1108"/>
        <end position="1245"/>
    </location>
</feature>
<sequence>MENEGKLLDYLRRATADLREVRQRLKDAERRETEPIAIVGMSCRFPGGADTPEALWRLLAEGGDAISSFPDDRGWDVEDLYDPDPDRPGKSYTRSGGFLYDAARFDPAFFGISPREAVAMDPQQRLLLETAWEAFEDAGIDPVSARGTAVGVYTGVIYHDYGSRARVVPDDLGGYIGNGSDGSVASGRVAYVLGLEGPAVSVDTACSSSLVALHLGVQALRQGECAMVLAGGVTVMSTPNTFVEFSRQRGLSADGRCKAFAAAADGTGWGEGAGMLLLERLSDARRAGHPVLAVIRGSAINQDGASSGLTAPNGPAQQRVIRQALANARLSAAQVDAVEAHGTGTGLGDPIEAQALLATYGRERPEGRPLRLGSIKSNIGHTQGAAGVAGVIKMVLAMRHGVLPRTLHVDAPSPHVDWSAGDVELLTAAEPWEAGGAPRRAGVSSFGVSGTNAHVILEEAPPPAPETADGADGTDGAAGVLGAFGDGSGAGSGPAPVVPWVISGKGEGALRAQAERLAAHVDADAGLSPVDVGHAAVASRTAFSHRAVVVGAGRDELLAGVRAVAGDEAAPNVVRGVAAPDPRVVFVFPGQGAAWAGMAVELMDSSPVFAARMAECADALATFVDWKLVEVLRGEPGAPPLGRVDVVQPALWAVMVSLAELWRSYGVEPDAVVGHSQGEVAAACVAGALSLEDGARVVALRSLAIGEELSGQGEMMAVALPADRMRERLTPWGDRVAVAVVNGPGSVVLAGETEALDELLEQLLADDVRARKIPVDYPSHSAYVEPLRERILADLEGVTPRSVEVPFYSTVTGEPIDTAGLDAGYWYTNLRRQVRFDEATRALVREGYGLFVEIGPHPVLTVGVQETVEAVGGTAVAVGSLRRDDGGMNRFVTSMAEAYAHGAPVNWEPLFAPHGPRPVRLPTYAFQRERYWLDATDAVDLASTGLTAAGHPLLGAAVTLAGTGGVLLTGRLSTRSHPWLADHAVAGTVLLPGTAFVELAVRAGDQVGCGVVDELTLEAPLVLTGGGGVQVQVSVGAPDETGRRPVAVHSRPEHAGASGAAADAGDLGDDADEPWTRHATGFLVAEAAETAGLPAEPFDLAAWPPAGTTAVDLDGLYERLAGQGYEYGPVFQGLRAAWRRGDEIFAEVALPEDARREAGRFGLHPALLDAALHAESLLDTGSGEVSLPFSWSGVSLHAEGAAALRVHLSPTGADTVSLRLADVSGSPVASVESLLSRPLPANRLPTAADTRRDSLYRVDWTALPPVEIPAGHRYAVLGADGTGLADALRAAGVVAEGFEDLAALAGSGVVPDLVFVSFGSSDDGDVVEGVRSATHRALAVVREWLAEERFGSARLVVVTRGAAAVHGGDVTDLAGAAALGLLRAAQAENPGRVVLADLDEGPVAGAALLAATAADEPQTAVREGRVWAPRLARAASGGGLVPPAGVAEWRLDAPVKGSLADLTLVPHPASGRALEPGEVRISVRAAGMNFRDVVVALGMVPERDVPMGGEGSGVVLEVGEGVADLAPGDRVFGLLDGAFGPVGV</sequence>
<dbReference type="InterPro" id="IPR055123">
    <property type="entry name" value="SpnB-like_Rossmann"/>
</dbReference>
<dbReference type="InterPro" id="IPR014043">
    <property type="entry name" value="Acyl_transferase_dom"/>
</dbReference>
<evidence type="ECO:0000256" key="3">
    <source>
        <dbReference type="ARBA" id="ARBA00022553"/>
    </source>
</evidence>
<dbReference type="SUPFAM" id="SSF51735">
    <property type="entry name" value="NAD(P)-binding Rossmann-fold domains"/>
    <property type="match status" value="1"/>
</dbReference>
<feature type="region of interest" description="N-terminal hotdog fold" evidence="8">
    <location>
        <begin position="951"/>
        <end position="1090"/>
    </location>
</feature>
<dbReference type="InterPro" id="IPR016039">
    <property type="entry name" value="Thiolase-like"/>
</dbReference>
<organism evidence="12 13">
    <name type="scientific">Streptosporangium vulgare</name>
    <dbReference type="NCBI Taxonomy" id="46190"/>
    <lineage>
        <taxon>Bacteria</taxon>
        <taxon>Bacillati</taxon>
        <taxon>Actinomycetota</taxon>
        <taxon>Actinomycetes</taxon>
        <taxon>Streptosporangiales</taxon>
        <taxon>Streptosporangiaceae</taxon>
        <taxon>Streptosporangium</taxon>
    </lineage>
</organism>
<dbReference type="SMART" id="SM00826">
    <property type="entry name" value="PKS_DH"/>
    <property type="match status" value="1"/>
</dbReference>
<name>A0ABV5TTL9_9ACTN</name>
<dbReference type="Pfam" id="PF16197">
    <property type="entry name" value="KAsynt_C_assoc"/>
    <property type="match status" value="1"/>
</dbReference>
<evidence type="ECO:0000313" key="12">
    <source>
        <dbReference type="EMBL" id="MFB9682397.1"/>
    </source>
</evidence>
<dbReference type="InterPro" id="IPR015083">
    <property type="entry name" value="NorB/c/GfsB-D-like_docking"/>
</dbReference>
<dbReference type="InterPro" id="IPR032821">
    <property type="entry name" value="PKS_assoc"/>
</dbReference>
<dbReference type="Pfam" id="PF00698">
    <property type="entry name" value="Acyl_transf_1"/>
    <property type="match status" value="1"/>
</dbReference>
<dbReference type="SUPFAM" id="SSF50129">
    <property type="entry name" value="GroES-like"/>
    <property type="match status" value="1"/>
</dbReference>
<evidence type="ECO:0000259" key="11">
    <source>
        <dbReference type="PROSITE" id="PS52019"/>
    </source>
</evidence>
<keyword evidence="3" id="KW-0597">Phosphoprotein</keyword>
<dbReference type="RefSeq" id="WP_386164041.1">
    <property type="nucleotide sequence ID" value="NZ_JBHMBS010000062.1"/>
</dbReference>
<dbReference type="PANTHER" id="PTHR43775">
    <property type="entry name" value="FATTY ACID SYNTHASE"/>
    <property type="match status" value="1"/>
</dbReference>
<dbReference type="Pfam" id="PF08240">
    <property type="entry name" value="ADH_N"/>
    <property type="match status" value="1"/>
</dbReference>
<feature type="active site" description="Proton donor; for dehydratase activity" evidence="8">
    <location>
        <position position="1169"/>
    </location>
</feature>
<dbReference type="EMBL" id="JBHMBS010000062">
    <property type="protein sequence ID" value="MFB9682397.1"/>
    <property type="molecule type" value="Genomic_DNA"/>
</dbReference>
<dbReference type="SUPFAM" id="SSF55048">
    <property type="entry name" value="Probable ACP-binding domain of malonyl-CoA ACP transacylase"/>
    <property type="match status" value="1"/>
</dbReference>
<evidence type="ECO:0000256" key="6">
    <source>
        <dbReference type="ARBA" id="ARBA00023268"/>
    </source>
</evidence>
<dbReference type="InterPro" id="IPR049551">
    <property type="entry name" value="PKS_DH_C"/>
</dbReference>
<dbReference type="InterPro" id="IPR014031">
    <property type="entry name" value="Ketoacyl_synth_C"/>
</dbReference>
<dbReference type="SUPFAM" id="SSF52151">
    <property type="entry name" value="FabD/lysophospholipase-like"/>
    <property type="match status" value="1"/>
</dbReference>
<comment type="cofactor">
    <cofactor evidence="1">
        <name>pantetheine 4'-phosphate</name>
        <dbReference type="ChEBI" id="CHEBI:47942"/>
    </cofactor>
</comment>
<evidence type="ECO:0000256" key="8">
    <source>
        <dbReference type="PROSITE-ProRule" id="PRU01363"/>
    </source>
</evidence>
<dbReference type="InterPro" id="IPR020807">
    <property type="entry name" value="PKS_DH"/>
</dbReference>
<dbReference type="InterPro" id="IPR001227">
    <property type="entry name" value="Ac_transferase_dom_sf"/>
</dbReference>
<dbReference type="InterPro" id="IPR016035">
    <property type="entry name" value="Acyl_Trfase/lysoPLipase"/>
</dbReference>
<dbReference type="PROSITE" id="PS00606">
    <property type="entry name" value="KS3_1"/>
    <property type="match status" value="1"/>
</dbReference>
<dbReference type="Gene3D" id="3.10.129.110">
    <property type="entry name" value="Polyketide synthase dehydratase"/>
    <property type="match status" value="1"/>
</dbReference>
<evidence type="ECO:0000256" key="9">
    <source>
        <dbReference type="SAM" id="MobiDB-lite"/>
    </source>
</evidence>
<dbReference type="Pfam" id="PF08990">
    <property type="entry name" value="Docking"/>
    <property type="match status" value="1"/>
</dbReference>
<dbReference type="PROSITE" id="PS52019">
    <property type="entry name" value="PKS_MFAS_DH"/>
    <property type="match status" value="1"/>
</dbReference>
<dbReference type="Pfam" id="PF00109">
    <property type="entry name" value="ketoacyl-synt"/>
    <property type="match status" value="1"/>
</dbReference>
<feature type="domain" description="Ketosynthase family 3 (KS3)" evidence="10">
    <location>
        <begin position="33"/>
        <end position="459"/>
    </location>
</feature>
<evidence type="ECO:0000313" key="13">
    <source>
        <dbReference type="Proteomes" id="UP001589610"/>
    </source>
</evidence>
<dbReference type="Gene3D" id="3.40.50.11460">
    <property type="match status" value="1"/>
</dbReference>
<dbReference type="SMART" id="SM00825">
    <property type="entry name" value="PKS_KS"/>
    <property type="match status" value="1"/>
</dbReference>
<feature type="compositionally biased region" description="Low complexity" evidence="9">
    <location>
        <begin position="1055"/>
        <end position="1065"/>
    </location>
</feature>
<dbReference type="Pfam" id="PF02801">
    <property type="entry name" value="Ketoacyl-synt_C"/>
    <property type="match status" value="1"/>
</dbReference>
<dbReference type="Proteomes" id="UP001589610">
    <property type="component" value="Unassembled WGS sequence"/>
</dbReference>
<dbReference type="Pfam" id="PF21089">
    <property type="entry name" value="PKS_DH_N"/>
    <property type="match status" value="1"/>
</dbReference>
<dbReference type="InterPro" id="IPR013154">
    <property type="entry name" value="ADH-like_N"/>
</dbReference>
<protein>
    <submittedName>
        <fullName evidence="12">Beta-ketoacyl synthase N-terminal-like domain-containing protein</fullName>
    </submittedName>
</protein>
<keyword evidence="7" id="KW-0012">Acyltransferase</keyword>
<dbReference type="SMART" id="SM00827">
    <property type="entry name" value="PKS_AT"/>
    <property type="match status" value="1"/>
</dbReference>